<dbReference type="PANTHER" id="PTHR40516:SF1">
    <property type="entry name" value="ANTITOXIN CHPS-RELATED"/>
    <property type="match status" value="1"/>
</dbReference>
<dbReference type="InterPro" id="IPR037914">
    <property type="entry name" value="SpoVT-AbrB_sf"/>
</dbReference>
<keyword evidence="4" id="KW-1185">Reference proteome</keyword>
<evidence type="ECO:0000313" key="3">
    <source>
        <dbReference type="EMBL" id="OZG59775.1"/>
    </source>
</evidence>
<dbReference type="NCBIfam" id="TIGR01439">
    <property type="entry name" value="lp_hng_hel_AbrB"/>
    <property type="match status" value="1"/>
</dbReference>
<dbReference type="AlphaFoldDB" id="A0A261FL95"/>
<protein>
    <submittedName>
        <fullName evidence="3">Transcriptional regulator/antitoxin, MazE</fullName>
    </submittedName>
</protein>
<dbReference type="PANTHER" id="PTHR40516">
    <property type="entry name" value="ANTITOXIN CHPS-RELATED"/>
    <property type="match status" value="1"/>
</dbReference>
<dbReference type="SUPFAM" id="SSF89447">
    <property type="entry name" value="AbrB/MazE/MraZ-like"/>
    <property type="match status" value="1"/>
</dbReference>
<dbReference type="SMART" id="SM00966">
    <property type="entry name" value="SpoVT_AbrB"/>
    <property type="match status" value="1"/>
</dbReference>
<dbReference type="EMBL" id="MWWX01000020">
    <property type="protein sequence ID" value="OZG59775.1"/>
    <property type="molecule type" value="Genomic_DNA"/>
</dbReference>
<accession>A0A261FL95</accession>
<dbReference type="Proteomes" id="UP000216352">
    <property type="component" value="Unassembled WGS sequence"/>
</dbReference>
<dbReference type="OrthoDB" id="9795766at2"/>
<comment type="caution">
    <text evidence="3">The sequence shown here is derived from an EMBL/GenBank/DDBJ whole genome shotgun (WGS) entry which is preliminary data.</text>
</comment>
<dbReference type="InterPro" id="IPR007159">
    <property type="entry name" value="SpoVT-AbrB_dom"/>
</dbReference>
<dbReference type="Pfam" id="PF04014">
    <property type="entry name" value="MazE_antitoxin"/>
    <property type="match status" value="1"/>
</dbReference>
<dbReference type="InterPro" id="IPR039052">
    <property type="entry name" value="Antitox_PemI-like"/>
</dbReference>
<evidence type="ECO:0000313" key="4">
    <source>
        <dbReference type="Proteomes" id="UP000216352"/>
    </source>
</evidence>
<dbReference type="Gene3D" id="2.10.260.10">
    <property type="match status" value="1"/>
</dbReference>
<gene>
    <name evidence="3" type="ORF">BLEM_2250</name>
</gene>
<organism evidence="3 4">
    <name type="scientific">Bifidobacterium lemurum</name>
    <dbReference type="NCBI Taxonomy" id="1603886"/>
    <lineage>
        <taxon>Bacteria</taxon>
        <taxon>Bacillati</taxon>
        <taxon>Actinomycetota</taxon>
        <taxon>Actinomycetes</taxon>
        <taxon>Bifidobacteriales</taxon>
        <taxon>Bifidobacteriaceae</taxon>
        <taxon>Bifidobacterium</taxon>
    </lineage>
</organism>
<evidence type="ECO:0000256" key="1">
    <source>
        <dbReference type="PROSITE-ProRule" id="PRU01076"/>
    </source>
</evidence>
<evidence type="ECO:0000259" key="2">
    <source>
        <dbReference type="PROSITE" id="PS51740"/>
    </source>
</evidence>
<feature type="domain" description="SpoVT-AbrB" evidence="2">
    <location>
        <begin position="2"/>
        <end position="47"/>
    </location>
</feature>
<sequence>MATIAKWGNSEAIRIPKEIRDQTGLREGSEVTIEADGGNIVIKPKTVRITRIGRYAVPNLADLFADYHGGYQAKEDGFGDPVGAETI</sequence>
<dbReference type="STRING" id="1603886.GCA_001895165_00624"/>
<dbReference type="RefSeq" id="WP_072724418.1">
    <property type="nucleotide sequence ID" value="NZ_BDIS01000007.1"/>
</dbReference>
<name>A0A261FL95_9BIFI</name>
<dbReference type="GO" id="GO:0003677">
    <property type="term" value="F:DNA binding"/>
    <property type="evidence" value="ECO:0007669"/>
    <property type="project" value="UniProtKB-UniRule"/>
</dbReference>
<keyword evidence="1" id="KW-0238">DNA-binding</keyword>
<dbReference type="GO" id="GO:0097351">
    <property type="term" value="F:toxin sequestering activity"/>
    <property type="evidence" value="ECO:0007669"/>
    <property type="project" value="InterPro"/>
</dbReference>
<proteinExistence type="predicted"/>
<reference evidence="3 4" key="1">
    <citation type="journal article" date="2017" name="BMC Genomics">
        <title>Comparative genomic and phylogenomic analyses of the Bifidobacteriaceae family.</title>
        <authorList>
            <person name="Lugli G.A."/>
            <person name="Milani C."/>
            <person name="Turroni F."/>
            <person name="Duranti S."/>
            <person name="Mancabelli L."/>
            <person name="Mangifesta M."/>
            <person name="Ferrario C."/>
            <person name="Modesto M."/>
            <person name="Mattarelli P."/>
            <person name="Jiri K."/>
            <person name="van Sinderen D."/>
            <person name="Ventura M."/>
        </authorList>
    </citation>
    <scope>NUCLEOTIDE SEQUENCE [LARGE SCALE GENOMIC DNA]</scope>
    <source>
        <strain evidence="3 4">DSM 28807</strain>
    </source>
</reference>
<dbReference type="PROSITE" id="PS51740">
    <property type="entry name" value="SPOVT_ABRB"/>
    <property type="match status" value="1"/>
</dbReference>